<evidence type="ECO:0000313" key="2">
    <source>
        <dbReference type="Proteomes" id="UP000245391"/>
    </source>
</evidence>
<dbReference type="EMBL" id="QGNY01000003">
    <property type="protein sequence ID" value="PWS32177.1"/>
    <property type="molecule type" value="Genomic_DNA"/>
</dbReference>
<evidence type="ECO:0008006" key="3">
    <source>
        <dbReference type="Google" id="ProtNLM"/>
    </source>
</evidence>
<sequence>MSSKEMVEKISIVISDTRLNVWHLAIIIAIIQLGHDQLKTDNIRVSRGRIMTLAHITSVPTYHKYFKQLQSLGYIEYYPSYHPGYRSTVRITF</sequence>
<comment type="caution">
    <text evidence="1">The sequence shown here is derived from an EMBL/GenBank/DDBJ whole genome shotgun (WGS) entry which is preliminary data.</text>
</comment>
<accession>A0A317F2A6</accession>
<organism evidence="1 2">
    <name type="scientific">Pedobacter paludis</name>
    <dbReference type="NCBI Taxonomy" id="2203212"/>
    <lineage>
        <taxon>Bacteria</taxon>
        <taxon>Pseudomonadati</taxon>
        <taxon>Bacteroidota</taxon>
        <taxon>Sphingobacteriia</taxon>
        <taxon>Sphingobacteriales</taxon>
        <taxon>Sphingobacteriaceae</taxon>
        <taxon>Pedobacter</taxon>
    </lineage>
</organism>
<evidence type="ECO:0000313" key="1">
    <source>
        <dbReference type="EMBL" id="PWS32177.1"/>
    </source>
</evidence>
<protein>
    <recommendedName>
        <fullName evidence="3">MarR family transcriptional regulator</fullName>
    </recommendedName>
</protein>
<reference evidence="2" key="1">
    <citation type="submission" date="2018-05" db="EMBL/GenBank/DDBJ databases">
        <title>Pedobacter paludis sp. nov., isolated from wetland soil.</title>
        <authorList>
            <person name="Zhang Y."/>
        </authorList>
    </citation>
    <scope>NUCLEOTIDE SEQUENCE [LARGE SCALE GENOMIC DNA]</scope>
    <source>
        <strain evidence="2">R-8</strain>
    </source>
</reference>
<dbReference type="AlphaFoldDB" id="A0A317F2A6"/>
<name>A0A317F2A6_9SPHI</name>
<keyword evidence="2" id="KW-1185">Reference proteome</keyword>
<proteinExistence type="predicted"/>
<dbReference type="Proteomes" id="UP000245391">
    <property type="component" value="Unassembled WGS sequence"/>
</dbReference>
<gene>
    <name evidence="1" type="ORF">DF947_10430</name>
</gene>